<feature type="signal peptide" evidence="1">
    <location>
        <begin position="1"/>
        <end position="24"/>
    </location>
</feature>
<sequence>MHIYNMQATLGLALLLADTVRTKAVFAHYMVGIIDEDHAQQDIEDAIAMGLDGFALNIGDSTQSFVNATIGYLFNYAAGKSFKLFISMDLFAAAAACTASKTSCNGPYDYYDIFSYYLGNTAYYVGPNGDPMISTYTAGGLTNTNWTDWKNTLASAMYFIPDFDDADGYYQAASGWWSYWGDVVDGLFSWEAAWPPSSSLSGTYPGDVSPDLPVINGTVAHDKGYMIALSSLQYKDSYGGNYYRAGDLNLPTRMQNILTMSPQPDFVEIITWASPSSSSAFHLPILMQQNTDPAAEIYANQSSWPHNAWEPLITPFINTWKAGGTASSMAPPSGTTAVGLMWYKTISQNETCPSTQPTGWDEGTDSLNWAVVLAAGSSGMRISAISNGVVLETVGVNPGLNMGSAHGLQYGAQMLHLLDSGGNVVMSTGQGACVCSGCPDGIYNMNLQVVGLVEGNQGNVGCFDI</sequence>
<proteinExistence type="predicted"/>
<reference evidence="3" key="2">
    <citation type="submission" date="2017-12" db="EMBL/GenBank/DDBJ databases">
        <title>Genome Sequencing Reveals a Rich Biosynthetic Potential.</title>
        <authorList>
            <person name="Bertrand R.L."/>
            <person name="Abdel-Hameed M.E."/>
            <person name="Sorensen J.L."/>
        </authorList>
    </citation>
    <scope>NUCLEOTIDE SEQUENCE</scope>
</reference>
<dbReference type="Gene3D" id="3.20.20.80">
    <property type="entry name" value="Glycosidases"/>
    <property type="match status" value="1"/>
</dbReference>
<dbReference type="GO" id="GO:0051118">
    <property type="term" value="F:glucan endo-1,3-alpha-glucosidase activity"/>
    <property type="evidence" value="ECO:0007669"/>
    <property type="project" value="InterPro"/>
</dbReference>
<evidence type="ECO:0000313" key="3">
    <source>
        <dbReference type="EMBL" id="AUW31176.1"/>
    </source>
</evidence>
<protein>
    <submittedName>
        <fullName evidence="2 3">Putative glucan endo-1,3-alpha-glucosidase</fullName>
    </submittedName>
</protein>
<accession>A0A1Z1CJ66</accession>
<evidence type="ECO:0000256" key="1">
    <source>
        <dbReference type="SAM" id="SignalP"/>
    </source>
</evidence>
<dbReference type="EMBL" id="MG777495">
    <property type="protein sequence ID" value="AUW31176.1"/>
    <property type="molecule type" value="Genomic_DNA"/>
</dbReference>
<feature type="chain" id="PRO_5013164955" evidence="1">
    <location>
        <begin position="25"/>
        <end position="465"/>
    </location>
</feature>
<dbReference type="AlphaFoldDB" id="A0A1Z1CJ66"/>
<dbReference type="CDD" id="cd11577">
    <property type="entry name" value="GH71"/>
    <property type="match status" value="1"/>
</dbReference>
<dbReference type="InterPro" id="IPR005197">
    <property type="entry name" value="Glyco_hydro_71"/>
</dbReference>
<dbReference type="Pfam" id="PF03659">
    <property type="entry name" value="Glyco_hydro_71"/>
    <property type="match status" value="1"/>
</dbReference>
<evidence type="ECO:0000313" key="2">
    <source>
        <dbReference type="EMBL" id="ANM86429.1"/>
    </source>
</evidence>
<organism evidence="2">
    <name type="scientific">Cladonia uncialis subsp. uncialis</name>
    <dbReference type="NCBI Taxonomy" id="180999"/>
    <lineage>
        <taxon>Eukaryota</taxon>
        <taxon>Fungi</taxon>
        <taxon>Dikarya</taxon>
        <taxon>Ascomycota</taxon>
        <taxon>Pezizomycotina</taxon>
        <taxon>Lecanoromycetes</taxon>
        <taxon>OSLEUM clade</taxon>
        <taxon>Lecanoromycetidae</taxon>
        <taxon>Lecanorales</taxon>
        <taxon>Lecanorineae</taxon>
        <taxon>Cladoniaceae</taxon>
        <taxon>Cladonia</taxon>
    </lineage>
</organism>
<name>A0A1Z1CJ66_CLAUC</name>
<reference evidence="2" key="1">
    <citation type="submission" date="2016-05" db="EMBL/GenBank/DDBJ databases">
        <title>Lichen genome sequencing reveals its rich biosynthetic potential.</title>
        <authorList>
            <person name="Bertrand R.L."/>
            <person name="Abdel-Hameed M."/>
            <person name="Sorensen J.L."/>
        </authorList>
    </citation>
    <scope>NUCLEOTIDE SEQUENCE</scope>
</reference>
<dbReference type="EMBL" id="KX264258">
    <property type="protein sequence ID" value="ANM86429.1"/>
    <property type="molecule type" value="Genomic_DNA"/>
</dbReference>
<keyword evidence="1" id="KW-0732">Signal</keyword>